<reference evidence="1 2" key="1">
    <citation type="journal article" date="2013" name="Genome Announc.">
        <title>Complete Genome Sequence of Leifsonia xyli subsp. cynodontis Strain DSM46306, a Gram-Positive Bacterial Pathogen of Grasses.</title>
        <authorList>
            <person name="Monteiro-Vitorello C.B."/>
            <person name="Zerillo M.M."/>
            <person name="Van Sluys M.A."/>
            <person name="Camargo L.E."/>
            <person name="Kitajima J.P."/>
        </authorList>
    </citation>
    <scope>NUCLEOTIDE SEQUENCE [LARGE SCALE GENOMIC DNA]</scope>
    <source>
        <strain evidence="1 2">DSM 46306</strain>
    </source>
</reference>
<dbReference type="HOGENOM" id="CLU_050209_0_0_11"/>
<dbReference type="InterPro" id="IPR008792">
    <property type="entry name" value="PQQD"/>
</dbReference>
<dbReference type="EMBL" id="CP006734">
    <property type="protein sequence ID" value="AGW42360.1"/>
    <property type="molecule type" value="Genomic_DNA"/>
</dbReference>
<dbReference type="RefSeq" id="WP_021755831.1">
    <property type="nucleotide sequence ID" value="NC_022438.1"/>
</dbReference>
<keyword evidence="2" id="KW-1185">Reference proteome</keyword>
<dbReference type="eggNOG" id="COG0433">
    <property type="taxonomic scope" value="Bacteria"/>
</dbReference>
<gene>
    <name evidence="1" type="ORF">O159_24060</name>
</gene>
<dbReference type="Gene3D" id="3.40.50.300">
    <property type="entry name" value="P-loop containing nucleotide triphosphate hydrolases"/>
    <property type="match status" value="1"/>
</dbReference>
<dbReference type="InterPro" id="IPR041881">
    <property type="entry name" value="PqqD_sf"/>
</dbReference>
<sequence>MNELRLTVMALGSPIELRLDATAAPGQDLAPLVESWDWCRAPVGTAAYSVLRGVLDPEGAFRVSVGDGGDVPTEVVARSLDELAERLTVAVTHIALASQPEGRLLLHAAGFAHPVTGAAVALVGPSGAGKSTVSQALGRELVYCSDESVAVTSSGRVLSYQKPVSIKVPGRPFKRQASPQEFGMLRSGAAGARLRRILVLDREPSHTGAPELRPLLFREAVEHILPQTSYFVRGRRPLAAFAAALDRCGGAFAVRYSEAAGFVPVVAELLSDDALIEALTRADVEDELTVDGDLVLLRDGIARVLHGLGAQIWRLLDRPRTMSEIVAGLEEHLGAPADGSAASLAASAVATLEESRLVAWQTVAR</sequence>
<dbReference type="KEGG" id="lxy:O159_24060"/>
<dbReference type="STRING" id="1389489.O159_24060"/>
<evidence type="ECO:0000313" key="1">
    <source>
        <dbReference type="EMBL" id="AGW42360.1"/>
    </source>
</evidence>
<dbReference type="Gene3D" id="1.10.10.1150">
    <property type="entry name" value="Coenzyme PQQ synthesis protein D (PqqD)"/>
    <property type="match status" value="1"/>
</dbReference>
<dbReference type="AlphaFoldDB" id="U3P7V8"/>
<proteinExistence type="predicted"/>
<protein>
    <submittedName>
        <fullName evidence="1">Uncharacterized protein</fullName>
    </submittedName>
</protein>
<dbReference type="OrthoDB" id="4793383at2"/>
<evidence type="ECO:0000313" key="2">
    <source>
        <dbReference type="Proteomes" id="UP000016743"/>
    </source>
</evidence>
<dbReference type="Proteomes" id="UP000016743">
    <property type="component" value="Chromosome"/>
</dbReference>
<dbReference type="PATRIC" id="fig|1389489.3.peg.2304"/>
<dbReference type="Pfam" id="PF05402">
    <property type="entry name" value="PqqD"/>
    <property type="match status" value="1"/>
</dbReference>
<name>U3P7V8_LEIXC</name>
<accession>U3P7V8</accession>
<dbReference type="SUPFAM" id="SSF52540">
    <property type="entry name" value="P-loop containing nucleoside triphosphate hydrolases"/>
    <property type="match status" value="1"/>
</dbReference>
<dbReference type="InterPro" id="IPR027417">
    <property type="entry name" value="P-loop_NTPase"/>
</dbReference>
<organism evidence="1 2">
    <name type="scientific">Leifsonia xyli subsp. cynodontis DSM 46306</name>
    <dbReference type="NCBI Taxonomy" id="1389489"/>
    <lineage>
        <taxon>Bacteria</taxon>
        <taxon>Bacillati</taxon>
        <taxon>Actinomycetota</taxon>
        <taxon>Actinomycetes</taxon>
        <taxon>Micrococcales</taxon>
        <taxon>Microbacteriaceae</taxon>
        <taxon>Leifsonia</taxon>
    </lineage>
</organism>